<dbReference type="PROSITE" id="PS51746">
    <property type="entry name" value="PPM_2"/>
    <property type="match status" value="1"/>
</dbReference>
<dbReference type="EMBL" id="BLYI01000043">
    <property type="protein sequence ID" value="GFO85686.1"/>
    <property type="molecule type" value="Genomic_DNA"/>
</dbReference>
<evidence type="ECO:0000313" key="3">
    <source>
        <dbReference type="Proteomes" id="UP000613208"/>
    </source>
</evidence>
<dbReference type="SMART" id="SM00331">
    <property type="entry name" value="PP2C_SIG"/>
    <property type="match status" value="1"/>
</dbReference>
<accession>A0A916VDG8</accession>
<dbReference type="CDD" id="cd00143">
    <property type="entry name" value="PP2Cc"/>
    <property type="match status" value="1"/>
</dbReference>
<comment type="caution">
    <text evidence="2">The sequence shown here is derived from an EMBL/GenBank/DDBJ whole genome shotgun (WGS) entry which is preliminary data.</text>
</comment>
<dbReference type="InterPro" id="IPR001932">
    <property type="entry name" value="PPM-type_phosphatase-like_dom"/>
</dbReference>
<dbReference type="SUPFAM" id="SSF81606">
    <property type="entry name" value="PP2C-like"/>
    <property type="match status" value="1"/>
</dbReference>
<dbReference type="Proteomes" id="UP000613208">
    <property type="component" value="Unassembled WGS sequence"/>
</dbReference>
<gene>
    <name evidence="2" type="ORF">ANBU17_20330</name>
</gene>
<organism evidence="2 3">
    <name type="scientific">Anaerostipes butyraticus</name>
    <dbReference type="NCBI Taxonomy" id="645466"/>
    <lineage>
        <taxon>Bacteria</taxon>
        <taxon>Bacillati</taxon>
        <taxon>Bacillota</taxon>
        <taxon>Clostridia</taxon>
        <taxon>Lachnospirales</taxon>
        <taxon>Lachnospiraceae</taxon>
        <taxon>Anaerostipes</taxon>
    </lineage>
</organism>
<name>A0A916VDG8_9FIRM</name>
<proteinExistence type="predicted"/>
<feature type="domain" description="PPM-type phosphatase" evidence="1">
    <location>
        <begin position="3"/>
        <end position="247"/>
    </location>
</feature>
<dbReference type="Gene3D" id="3.60.40.10">
    <property type="entry name" value="PPM-type phosphatase domain"/>
    <property type="match status" value="1"/>
</dbReference>
<reference evidence="2" key="1">
    <citation type="submission" date="2020-06" db="EMBL/GenBank/DDBJ databases">
        <title>Characterization of fructooligosaccharide metabolism and fructooligosaccharide-degrading enzymes in human commensal butyrate producers.</title>
        <authorList>
            <person name="Tanno H."/>
            <person name="Fujii T."/>
            <person name="Hirano K."/>
            <person name="Maeno S."/>
            <person name="Tonozuka T."/>
            <person name="Sakamoto M."/>
            <person name="Ohkuma M."/>
            <person name="Tochio T."/>
            <person name="Endo A."/>
        </authorList>
    </citation>
    <scope>NUCLEOTIDE SEQUENCE</scope>
    <source>
        <strain evidence="2">JCM 17466</strain>
    </source>
</reference>
<evidence type="ECO:0000259" key="1">
    <source>
        <dbReference type="PROSITE" id="PS51746"/>
    </source>
</evidence>
<sequence>MIQTIEMTDIGNGRPSNQDAYLIKKGKHEGKQCLLAAVCDGMGGLRRGEIASRYIIELLKQWFDEVLPGLIRKKKIDRIQKDLIGLIKKSNDNLLLMSEDTDETMGSTLTLLFVLGEQFFVLNVGDSRAYWFEQGRKYVTTDHTLAQLEVKAGHMTREQARRDPRRHILIQCVGVTKDIKIDCYRGRIEPGMEFLLCTDGFYGRLEEEEIYHVDSDQNEMRMWVEDCFRKVKERGELDNLSCILIKVP</sequence>
<dbReference type="InterPro" id="IPR036457">
    <property type="entry name" value="PPM-type-like_dom_sf"/>
</dbReference>
<dbReference type="AlphaFoldDB" id="A0A916VDG8"/>
<evidence type="ECO:0000313" key="2">
    <source>
        <dbReference type="EMBL" id="GFO85686.1"/>
    </source>
</evidence>
<dbReference type="Pfam" id="PF13672">
    <property type="entry name" value="PP2C_2"/>
    <property type="match status" value="1"/>
</dbReference>
<keyword evidence="3" id="KW-1185">Reference proteome</keyword>
<dbReference type="SMART" id="SM00332">
    <property type="entry name" value="PP2Cc"/>
    <property type="match status" value="1"/>
</dbReference>
<protein>
    <submittedName>
        <fullName evidence="2">Serine/threonine protein phosphatase</fullName>
    </submittedName>
</protein>
<dbReference type="RefSeq" id="WP_201311382.1">
    <property type="nucleotide sequence ID" value="NZ_BLYI01000043.1"/>
</dbReference>